<evidence type="ECO:0000259" key="1">
    <source>
        <dbReference type="PROSITE" id="PS50181"/>
    </source>
</evidence>
<dbReference type="Proteomes" id="UP001610444">
    <property type="component" value="Unassembled WGS sequence"/>
</dbReference>
<proteinExistence type="predicted"/>
<dbReference type="EMBL" id="JBFXLR010000101">
    <property type="protein sequence ID" value="KAL2837203.1"/>
    <property type="molecule type" value="Genomic_DNA"/>
</dbReference>
<sequence length="200" mass="22792">MASTSAKSLGALPNELLLLILSFSDYPARVAVAQVTKHLRSLIDLEEPTSPEKRLAFLIVAETWSRYAKKFACSKCLKLRPAVAFADKQTKAKRRKGGPDSNRRFCVDCGVKLRLYQPGQTIEVRNYASYICGLCWRRCDSGRYCVMCAACQGCMISRKWVPLFGRVVETEDSCPRCARPWMIYSPRRWRSAVMQICWPH</sequence>
<keyword evidence="3" id="KW-1185">Reference proteome</keyword>
<dbReference type="SUPFAM" id="SSF81383">
    <property type="entry name" value="F-box domain"/>
    <property type="match status" value="1"/>
</dbReference>
<accession>A0ABR4JAW4</accession>
<evidence type="ECO:0000313" key="3">
    <source>
        <dbReference type="Proteomes" id="UP001610444"/>
    </source>
</evidence>
<protein>
    <recommendedName>
        <fullName evidence="1">F-box domain-containing protein</fullName>
    </recommendedName>
</protein>
<evidence type="ECO:0000313" key="2">
    <source>
        <dbReference type="EMBL" id="KAL2837203.1"/>
    </source>
</evidence>
<name>A0ABR4JAW4_9EURO</name>
<comment type="caution">
    <text evidence="2">The sequence shown here is derived from an EMBL/GenBank/DDBJ whole genome shotgun (WGS) entry which is preliminary data.</text>
</comment>
<dbReference type="InterPro" id="IPR001810">
    <property type="entry name" value="F-box_dom"/>
</dbReference>
<reference evidence="2 3" key="1">
    <citation type="submission" date="2024-07" db="EMBL/GenBank/DDBJ databases">
        <title>Section-level genome sequencing and comparative genomics of Aspergillus sections Usti and Cavernicolus.</title>
        <authorList>
            <consortium name="Lawrence Berkeley National Laboratory"/>
            <person name="Nybo J.L."/>
            <person name="Vesth T.C."/>
            <person name="Theobald S."/>
            <person name="Frisvad J.C."/>
            <person name="Larsen T.O."/>
            <person name="Kjaerboelling I."/>
            <person name="Rothschild-Mancinelli K."/>
            <person name="Lyhne E.K."/>
            <person name="Kogle M.E."/>
            <person name="Barry K."/>
            <person name="Clum A."/>
            <person name="Na H."/>
            <person name="Ledsgaard L."/>
            <person name="Lin J."/>
            <person name="Lipzen A."/>
            <person name="Kuo A."/>
            <person name="Riley R."/>
            <person name="Mondo S."/>
            <person name="LaButti K."/>
            <person name="Haridas S."/>
            <person name="Pangalinan J."/>
            <person name="Salamov A.A."/>
            <person name="Simmons B.A."/>
            <person name="Magnuson J.K."/>
            <person name="Chen J."/>
            <person name="Drula E."/>
            <person name="Henrissat B."/>
            <person name="Wiebenga A."/>
            <person name="Lubbers R.J."/>
            <person name="Gomes A.C."/>
            <person name="Macurrencykelacurrency M.R."/>
            <person name="Stajich J."/>
            <person name="Grigoriev I.V."/>
            <person name="Mortensen U.H."/>
            <person name="De vries R.P."/>
            <person name="Baker S.E."/>
            <person name="Andersen M.R."/>
        </authorList>
    </citation>
    <scope>NUCLEOTIDE SEQUENCE [LARGE SCALE GENOMIC DNA]</scope>
    <source>
        <strain evidence="2 3">CBS 756.74</strain>
    </source>
</reference>
<feature type="domain" description="F-box" evidence="1">
    <location>
        <begin position="6"/>
        <end position="67"/>
    </location>
</feature>
<dbReference type="InterPro" id="IPR036047">
    <property type="entry name" value="F-box-like_dom_sf"/>
</dbReference>
<dbReference type="RefSeq" id="XP_070892433.1">
    <property type="nucleotide sequence ID" value="XM_071042185.1"/>
</dbReference>
<organism evidence="2 3">
    <name type="scientific">Aspergillus pseudodeflectus</name>
    <dbReference type="NCBI Taxonomy" id="176178"/>
    <lineage>
        <taxon>Eukaryota</taxon>
        <taxon>Fungi</taxon>
        <taxon>Dikarya</taxon>
        <taxon>Ascomycota</taxon>
        <taxon>Pezizomycotina</taxon>
        <taxon>Eurotiomycetes</taxon>
        <taxon>Eurotiomycetidae</taxon>
        <taxon>Eurotiales</taxon>
        <taxon>Aspergillaceae</taxon>
        <taxon>Aspergillus</taxon>
        <taxon>Aspergillus subgen. Nidulantes</taxon>
    </lineage>
</organism>
<dbReference type="SMART" id="SM00256">
    <property type="entry name" value="FBOX"/>
    <property type="match status" value="1"/>
</dbReference>
<dbReference type="Pfam" id="PF12937">
    <property type="entry name" value="F-box-like"/>
    <property type="match status" value="1"/>
</dbReference>
<dbReference type="GeneID" id="98157349"/>
<dbReference type="PROSITE" id="PS50181">
    <property type="entry name" value="FBOX"/>
    <property type="match status" value="1"/>
</dbReference>
<gene>
    <name evidence="2" type="ORF">BJX68DRAFT_249967</name>
</gene>